<organism evidence="3 4">
    <name type="scientific">Actinoalloteichus fjordicus</name>
    <dbReference type="NCBI Taxonomy" id="1612552"/>
    <lineage>
        <taxon>Bacteria</taxon>
        <taxon>Bacillati</taxon>
        <taxon>Actinomycetota</taxon>
        <taxon>Actinomycetes</taxon>
        <taxon>Pseudonocardiales</taxon>
        <taxon>Pseudonocardiaceae</taxon>
        <taxon>Actinoalloteichus</taxon>
    </lineage>
</organism>
<feature type="transmembrane region" description="Helical" evidence="2">
    <location>
        <begin position="98"/>
        <end position="119"/>
    </location>
</feature>
<evidence type="ECO:0000313" key="3">
    <source>
        <dbReference type="EMBL" id="APU14026.1"/>
    </source>
</evidence>
<keyword evidence="2" id="KW-1133">Transmembrane helix</keyword>
<dbReference type="Proteomes" id="UP000185511">
    <property type="component" value="Chromosome"/>
</dbReference>
<dbReference type="InterPro" id="IPR021213">
    <property type="entry name" value="DUF2567"/>
</dbReference>
<keyword evidence="2" id="KW-0472">Membrane</keyword>
<accession>A0AAC9LAJ1</accession>
<reference evidence="4" key="1">
    <citation type="submission" date="2016-06" db="EMBL/GenBank/DDBJ databases">
        <title>Complete genome sequence of Actinoalloteichus fjordicus DSM 46855 (=ADI127-17), type strain of the new species Actinoalloteichus fjordicus.</title>
        <authorList>
            <person name="Ruckert C."/>
            <person name="Nouioui I."/>
            <person name="Willmese J."/>
            <person name="van Wezel G."/>
            <person name="Klenk H.-P."/>
            <person name="Kalinowski J."/>
            <person name="Zotchev S.B."/>
        </authorList>
    </citation>
    <scope>NUCLEOTIDE SEQUENCE [LARGE SCALE GENOMIC DNA]</scope>
    <source>
        <strain evidence="4">ADI127-7</strain>
    </source>
</reference>
<feature type="transmembrane region" description="Helical" evidence="2">
    <location>
        <begin position="149"/>
        <end position="171"/>
    </location>
</feature>
<gene>
    <name evidence="3" type="ORF">UA74_09815</name>
</gene>
<sequence length="258" mass="25929">MGQEPMGAAGMPAGSIPTGGVPASQPPGAVPTRDGSGVAAATRADGFRTDESGAGGFDTGGFDTGEFGSDGADEHSAGEFGAPAVGRRVPPAFAAADVLPALSTLSVIGLLGLPLGWLWSVLAPPMQVRVLSDGALIPLSMESYHRFDAIAVFVLLGAALGVLTGMACWLLRQRRGPLTALAVVGGSVLAAWLAMRTGLSFAASAHPLGDQISAGMTLVRAPGLDSPWAMVAQPLGAALAYGLATAWNGEDDLGRRLS</sequence>
<dbReference type="AlphaFoldDB" id="A0AAC9LAJ1"/>
<dbReference type="EMBL" id="CP016076">
    <property type="protein sequence ID" value="APU14026.1"/>
    <property type="molecule type" value="Genomic_DNA"/>
</dbReference>
<evidence type="ECO:0000313" key="4">
    <source>
        <dbReference type="Proteomes" id="UP000185511"/>
    </source>
</evidence>
<name>A0AAC9LAJ1_9PSEU</name>
<feature type="transmembrane region" description="Helical" evidence="2">
    <location>
        <begin position="178"/>
        <end position="195"/>
    </location>
</feature>
<dbReference type="Pfam" id="PF10821">
    <property type="entry name" value="DUF2567"/>
    <property type="match status" value="1"/>
</dbReference>
<evidence type="ECO:0000256" key="2">
    <source>
        <dbReference type="SAM" id="Phobius"/>
    </source>
</evidence>
<feature type="compositionally biased region" description="Gly residues" evidence="1">
    <location>
        <begin position="53"/>
        <end position="63"/>
    </location>
</feature>
<protein>
    <submittedName>
        <fullName evidence="3">DUF2567 family protein</fullName>
    </submittedName>
</protein>
<keyword evidence="2" id="KW-0812">Transmembrane</keyword>
<proteinExistence type="predicted"/>
<evidence type="ECO:0000256" key="1">
    <source>
        <dbReference type="SAM" id="MobiDB-lite"/>
    </source>
</evidence>
<dbReference type="KEGG" id="acad:UA74_09815"/>
<keyword evidence="4" id="KW-1185">Reference proteome</keyword>
<feature type="region of interest" description="Disordered" evidence="1">
    <location>
        <begin position="1"/>
        <end position="81"/>
    </location>
</feature>